<dbReference type="EMBL" id="WUEY01000013">
    <property type="protein sequence ID" value="NEI72627.1"/>
    <property type="molecule type" value="Genomic_DNA"/>
</dbReference>
<reference evidence="2 3" key="1">
    <citation type="submission" date="2019-12" db="EMBL/GenBank/DDBJ databases">
        <title>Rhizobium genotypes associated with high levels of biological nitrogen fixation by grain legumes in a temperate-maritime cropping system.</title>
        <authorList>
            <person name="Maluk M."/>
            <person name="Francesc Ferrando Molina F."/>
            <person name="Lopez Del Egido L."/>
            <person name="Lafos M."/>
            <person name="Langarica-Fuentes A."/>
            <person name="Gebre Yohannes G."/>
            <person name="Young M.W."/>
            <person name="Martin P."/>
            <person name="Gantlett R."/>
            <person name="Kenicer G."/>
            <person name="Hawes C."/>
            <person name="Begg G.S."/>
            <person name="Quilliam R.S."/>
            <person name="Squire G.R."/>
            <person name="Poole P.S."/>
            <person name="Young P.W."/>
            <person name="Iannetta P.M."/>
            <person name="James E.K."/>
        </authorList>
    </citation>
    <scope>NUCLEOTIDE SEQUENCE [LARGE SCALE GENOMIC DNA]</scope>
    <source>
        <strain evidence="2 3">JHI1118</strain>
    </source>
</reference>
<dbReference type="GO" id="GO:0016788">
    <property type="term" value="F:hydrolase activity, acting on ester bonds"/>
    <property type="evidence" value="ECO:0007669"/>
    <property type="project" value="UniProtKB-ARBA"/>
</dbReference>
<evidence type="ECO:0000313" key="3">
    <source>
        <dbReference type="Proteomes" id="UP000483035"/>
    </source>
</evidence>
<gene>
    <name evidence="2" type="ORF">GR212_24000</name>
</gene>
<feature type="domain" description="SGNH hydrolase-type esterase" evidence="1">
    <location>
        <begin position="9"/>
        <end position="201"/>
    </location>
</feature>
<dbReference type="Pfam" id="PF13472">
    <property type="entry name" value="Lipase_GDSL_2"/>
    <property type="match status" value="1"/>
</dbReference>
<organism evidence="2 3">
    <name type="scientific">Rhizobium lusitanum</name>
    <dbReference type="NCBI Taxonomy" id="293958"/>
    <lineage>
        <taxon>Bacteria</taxon>
        <taxon>Pseudomonadati</taxon>
        <taxon>Pseudomonadota</taxon>
        <taxon>Alphaproteobacteria</taxon>
        <taxon>Hyphomicrobiales</taxon>
        <taxon>Rhizobiaceae</taxon>
        <taxon>Rhizobium/Agrobacterium group</taxon>
        <taxon>Rhizobium</taxon>
    </lineage>
</organism>
<dbReference type="Proteomes" id="UP000483035">
    <property type="component" value="Unassembled WGS sequence"/>
</dbReference>
<dbReference type="SUPFAM" id="SSF52266">
    <property type="entry name" value="SGNH hydrolase"/>
    <property type="match status" value="1"/>
</dbReference>
<proteinExistence type="predicted"/>
<dbReference type="Gene3D" id="3.40.50.1110">
    <property type="entry name" value="SGNH hydrolase"/>
    <property type="match status" value="1"/>
</dbReference>
<keyword evidence="2" id="KW-0378">Hydrolase</keyword>
<dbReference type="CDD" id="cd01839">
    <property type="entry name" value="SGNH_arylesterase_like"/>
    <property type="match status" value="1"/>
</dbReference>
<dbReference type="InterPro" id="IPR013830">
    <property type="entry name" value="SGNH_hydro"/>
</dbReference>
<name>A0A6L9UEQ4_9HYPH</name>
<sequence>MAEKRSILCFGDSLTWGWIPVEQSSPTLRYPFEQRWTGAMAAELGDGYSIIEEGLSARTTSIDDPSDPRLNGSAYLPSALASHLPLDLAILLLGTNDTKSYFRRTPYEIAIGMGKLAGQVLTCAGGVGTPYPAPKLLIVAPPPLAPMPDPWFEGMFAGGYEKSLELAKHYRALASFLKVDFLDAGEVVTTDGVDGIHLSAETNVRLGRAIAAKVVEIFARHSRQSAA</sequence>
<comment type="caution">
    <text evidence="2">The sequence shown here is derived from an EMBL/GenBank/DDBJ whole genome shotgun (WGS) entry which is preliminary data.</text>
</comment>
<evidence type="ECO:0000313" key="2">
    <source>
        <dbReference type="EMBL" id="NEI72627.1"/>
    </source>
</evidence>
<protein>
    <submittedName>
        <fullName evidence="2">Hydrolase</fullName>
    </submittedName>
</protein>
<dbReference type="AlphaFoldDB" id="A0A6L9UEQ4"/>
<evidence type="ECO:0000259" key="1">
    <source>
        <dbReference type="Pfam" id="PF13472"/>
    </source>
</evidence>
<accession>A0A6L9UEQ4</accession>
<dbReference type="InterPro" id="IPR036514">
    <property type="entry name" value="SGNH_hydro_sf"/>
</dbReference>
<dbReference type="RefSeq" id="WP_163990228.1">
    <property type="nucleotide sequence ID" value="NZ_WUEY01000013.1"/>
</dbReference>